<protein>
    <submittedName>
        <fullName evidence="1">Glycosyltransferase family 4 protein</fullName>
    </submittedName>
</protein>
<gene>
    <name evidence="1" type="ORF">FJR39_12625</name>
</gene>
<keyword evidence="2" id="KW-1185">Reference proteome</keyword>
<dbReference type="EMBL" id="VILF01000003">
    <property type="protein sequence ID" value="MTJ43987.1"/>
    <property type="molecule type" value="Genomic_DNA"/>
</dbReference>
<sequence>MKAESPKVAIILGPISKEGGVTTFIEEFANIMLQRGYLICIVTFTNKNNSSNVFLNSNSQSVITLFLPKDFYKFIVFLFKNEISLTVSNVYYSLILLFLKSKTKVHILHGFGNLEANLLQFIIGNLSNFIGYKFAQKVVANSYLTSSVNRILGVKHSDVTPWGIPVNFKNSVIRSFHEREIDLLYVGRICLTKGLKLILQALSHILNKNGKKINFHIVGDLKENLQFHQELQEIPLDNIICHGYLDKEKIAEIYSRSKLFISLNPEEPFGFTYVEALSCGTPIIIPKGCGIAPFVDSRLALFVDMNEISIADAIENGLSKSWNVDEIASIARDTFSWNKAASIICGN</sequence>
<name>A0ACC7S665_DOLFA</name>
<reference evidence="2" key="1">
    <citation type="journal article" date="2020" name="Toxins">
        <title>Phylogenomic Analysis of Secondary Metabolism in the Toxic Cyanobacterial Genera Anabaena, Dolichospermum and Aphanizomenon.</title>
        <authorList>
            <person name="Oesterholm J."/>
            <person name="Popin R.V."/>
            <person name="Fewer D.P."/>
            <person name="Sivonen K."/>
        </authorList>
    </citation>
    <scope>NUCLEOTIDE SEQUENCE [LARGE SCALE GENOMIC DNA]</scope>
    <source>
        <strain evidence="2">UHCC 0037</strain>
    </source>
</reference>
<dbReference type="Proteomes" id="UP001517388">
    <property type="component" value="Unassembled WGS sequence"/>
</dbReference>
<organism evidence="1 2">
    <name type="scientific">Dolichospermum flos-aquae UHCC 0037</name>
    <dbReference type="NCBI Taxonomy" id="2590026"/>
    <lineage>
        <taxon>Bacteria</taxon>
        <taxon>Bacillati</taxon>
        <taxon>Cyanobacteriota</taxon>
        <taxon>Cyanophyceae</taxon>
        <taxon>Nostocales</taxon>
        <taxon>Aphanizomenonaceae</taxon>
        <taxon>Dolichospermum</taxon>
    </lineage>
</organism>
<proteinExistence type="predicted"/>
<comment type="caution">
    <text evidence="1">The sequence shown here is derived from an EMBL/GenBank/DDBJ whole genome shotgun (WGS) entry which is preliminary data.</text>
</comment>
<accession>A0ACC7S665</accession>
<evidence type="ECO:0000313" key="2">
    <source>
        <dbReference type="Proteomes" id="UP001517388"/>
    </source>
</evidence>
<evidence type="ECO:0000313" key="1">
    <source>
        <dbReference type="EMBL" id="MTJ43987.1"/>
    </source>
</evidence>